<evidence type="ECO:0000313" key="2">
    <source>
        <dbReference type="EMBL" id="GAA6498541.1"/>
    </source>
</evidence>
<dbReference type="Proteomes" id="UP001600941">
    <property type="component" value="Unassembled WGS sequence"/>
</dbReference>
<dbReference type="InterPro" id="IPR029044">
    <property type="entry name" value="Nucleotide-diphossugar_trans"/>
</dbReference>
<organism evidence="2 3">
    <name type="scientific">Blautia parvula</name>
    <dbReference type="NCBI Taxonomy" id="2877527"/>
    <lineage>
        <taxon>Bacteria</taxon>
        <taxon>Bacillati</taxon>
        <taxon>Bacillota</taxon>
        <taxon>Clostridia</taxon>
        <taxon>Lachnospirales</taxon>
        <taxon>Lachnospiraceae</taxon>
        <taxon>Blautia</taxon>
    </lineage>
</organism>
<sequence length="284" mass="33438">MDKKQTGNNNKIPKIIHYCWFGGKPIPEELRACMDSWKKLKGYKVIRWDETNCSFNENEFVRRTYAEKKLGFIGDYYRLKAVYEYGGIYLDTDVMINRSFDGLLSHTAFLNFIFDCSVGSAVIGAEKGNPLIGNLMKMYDATVFTENKNGKTLEWRDGKCMVNGYVTSNYYYTYFILKHYPEFRLNNKMQDLKDFVIYPKEFFEIGTLSGKHYAVHLCAGEWRSDSGRADGTKSKIKSVLKRNPKVFEKIQILVRKRRYRKMKKEIPFYAYYLAQRNHEELPEL</sequence>
<dbReference type="PANTHER" id="PTHR32385">
    <property type="entry name" value="MANNOSYL PHOSPHORYLINOSITOL CERAMIDE SYNTHASE"/>
    <property type="match status" value="1"/>
</dbReference>
<dbReference type="InterPro" id="IPR051706">
    <property type="entry name" value="Glycosyltransferase_domain"/>
</dbReference>
<keyword evidence="3" id="KW-1185">Reference proteome</keyword>
<keyword evidence="1" id="KW-0808">Transferase</keyword>
<accession>A0ABQ0BPV3</accession>
<dbReference type="Gene3D" id="3.90.550.20">
    <property type="match status" value="1"/>
</dbReference>
<evidence type="ECO:0000313" key="3">
    <source>
        <dbReference type="Proteomes" id="UP001600941"/>
    </source>
</evidence>
<proteinExistence type="predicted"/>
<protein>
    <submittedName>
        <fullName evidence="2">Glycosyltransferase</fullName>
    </submittedName>
</protein>
<dbReference type="PANTHER" id="PTHR32385:SF15">
    <property type="entry name" value="INOSITOL PHOSPHOCERAMIDE MANNOSYLTRANSFERASE 1"/>
    <property type="match status" value="1"/>
</dbReference>
<dbReference type="Pfam" id="PF04488">
    <property type="entry name" value="Gly_transf_sug"/>
    <property type="match status" value="1"/>
</dbReference>
<evidence type="ECO:0000256" key="1">
    <source>
        <dbReference type="ARBA" id="ARBA00022679"/>
    </source>
</evidence>
<dbReference type="RefSeq" id="WP_227210410.1">
    <property type="nucleotide sequence ID" value="NZ_BAABZQ010000001.1"/>
</dbReference>
<dbReference type="EMBL" id="BAABZQ010000001">
    <property type="protein sequence ID" value="GAA6498541.1"/>
    <property type="molecule type" value="Genomic_DNA"/>
</dbReference>
<comment type="caution">
    <text evidence="2">The sequence shown here is derived from an EMBL/GenBank/DDBJ whole genome shotgun (WGS) entry which is preliminary data.</text>
</comment>
<reference evidence="2 3" key="1">
    <citation type="submission" date="2024-04" db="EMBL/GenBank/DDBJ databases">
        <title>Defined microbial consortia suppress multidrug-resistant proinflammatory Enterobacteriaceae via ecological control.</title>
        <authorList>
            <person name="Furuichi M."/>
            <person name="Kawaguchi T."/>
            <person name="Pust M."/>
            <person name="Yasuma K."/>
            <person name="Plichta D."/>
            <person name="Hasegawa N."/>
            <person name="Ohya T."/>
            <person name="Bhattarai S."/>
            <person name="Sasajima S."/>
            <person name="Aoto Y."/>
            <person name="Tuganbaev T."/>
            <person name="Yaginuma M."/>
            <person name="Ueda M."/>
            <person name="Okahashi N."/>
            <person name="Amafuji K."/>
            <person name="Kiridooshi Y."/>
            <person name="Sugita K."/>
            <person name="Strazar M."/>
            <person name="Skelly A."/>
            <person name="Suda W."/>
            <person name="Hattori M."/>
            <person name="Nakamoto N."/>
            <person name="Caballero S."/>
            <person name="Norman J."/>
            <person name="Olle B."/>
            <person name="Tanoue T."/>
            <person name="Arita M."/>
            <person name="Bucci V."/>
            <person name="Atarashi K."/>
            <person name="Xavier R."/>
            <person name="Honda K."/>
        </authorList>
    </citation>
    <scope>NUCLEOTIDE SEQUENCE [LARGE SCALE GENOMIC DNA]</scope>
    <source>
        <strain evidence="3">k34-0107-D12</strain>
    </source>
</reference>
<name>A0ABQ0BPV3_9FIRM</name>
<dbReference type="InterPro" id="IPR007577">
    <property type="entry name" value="GlycoTrfase_DXD_sugar-bd_CS"/>
</dbReference>
<gene>
    <name evidence="2" type="ORF">K340107D12_13570</name>
</gene>
<dbReference type="SUPFAM" id="SSF53448">
    <property type="entry name" value="Nucleotide-diphospho-sugar transferases"/>
    <property type="match status" value="1"/>
</dbReference>